<proteinExistence type="predicted"/>
<evidence type="ECO:0000259" key="2">
    <source>
        <dbReference type="Pfam" id="PF00144"/>
    </source>
</evidence>
<dbReference type="OrthoDB" id="9799367at2"/>
<keyword evidence="3" id="KW-0378">Hydrolase</keyword>
<name>A0A418X7E0_9BURK</name>
<evidence type="ECO:0000256" key="1">
    <source>
        <dbReference type="SAM" id="SignalP"/>
    </source>
</evidence>
<keyword evidence="4" id="KW-1185">Reference proteome</keyword>
<dbReference type="EMBL" id="QYUP01000192">
    <property type="protein sequence ID" value="RJG08425.1"/>
    <property type="molecule type" value="Genomic_DNA"/>
</dbReference>
<dbReference type="InterPro" id="IPR012338">
    <property type="entry name" value="Beta-lactam/transpept-like"/>
</dbReference>
<dbReference type="Gene3D" id="3.40.710.10">
    <property type="entry name" value="DD-peptidase/beta-lactamase superfamily"/>
    <property type="match status" value="1"/>
</dbReference>
<accession>A0A418X7E0</accession>
<dbReference type="PANTHER" id="PTHR46825">
    <property type="entry name" value="D-ALANYL-D-ALANINE-CARBOXYPEPTIDASE/ENDOPEPTIDASE AMPH"/>
    <property type="match status" value="1"/>
</dbReference>
<dbReference type="InterPro" id="IPR001466">
    <property type="entry name" value="Beta-lactam-related"/>
</dbReference>
<feature type="signal peptide" evidence="1">
    <location>
        <begin position="1"/>
        <end position="22"/>
    </location>
</feature>
<comment type="caution">
    <text evidence="3">The sequence shown here is derived from an EMBL/GenBank/DDBJ whole genome shotgun (WGS) entry which is preliminary data.</text>
</comment>
<organism evidence="3 4">
    <name type="scientific">Massilia cavernae</name>
    <dbReference type="NCBI Taxonomy" id="2320864"/>
    <lineage>
        <taxon>Bacteria</taxon>
        <taxon>Pseudomonadati</taxon>
        <taxon>Pseudomonadota</taxon>
        <taxon>Betaproteobacteria</taxon>
        <taxon>Burkholderiales</taxon>
        <taxon>Oxalobacteraceae</taxon>
        <taxon>Telluria group</taxon>
        <taxon>Massilia</taxon>
    </lineage>
</organism>
<dbReference type="RefSeq" id="WP_119813130.1">
    <property type="nucleotide sequence ID" value="NZ_QYUP01000192.1"/>
</dbReference>
<dbReference type="AlphaFoldDB" id="A0A418X7E0"/>
<keyword evidence="1" id="KW-0732">Signal</keyword>
<feature type="domain" description="Beta-lactamase-related" evidence="2">
    <location>
        <begin position="48"/>
        <end position="354"/>
    </location>
</feature>
<evidence type="ECO:0000313" key="4">
    <source>
        <dbReference type="Proteomes" id="UP000284006"/>
    </source>
</evidence>
<sequence length="586" mass="63628">MKCLPPALLAMLLATLPMAGWADEPAAAASAVALSPEQHVDGLFAKWNKPGMPGCVVAVIRDGRVLFRKGYGMADIERGAPMSPATVLNVGSMSKQFTAFAIHLLAQEGKLSLDDDVRKHLPDVPNFGKTITIRHLLQHTSGLRDEINLMILGGWRIDDVITQDDVLSIIQRQRVLNFSPGQEHLYSNTGYTLLAAVVQRVAGKPLAAFAKERIFDPLGMKHTFFQQDYGTLVPGRALSYQPAHHGIYKYIAVGASTAGPGGLMTTVEDLALWDRNFYDARVGGTELIAQIQATGVLNSGKPINYASGLFVETYRGTKLVEHSGGIGGYRAQLSRFPEQRFSVAVLANSADINPSIMARRIADIYLDRELGPKSAPAVKPATTTSAAAEIALDPARLDALVGYYALSPEFGFMFTKEGGRLMAQATGQEKFPVFASGEREFFYKVVDAQLTFDAPDKDGIVAGVVLHQNGQDQPGVRSEKPAPSESELKEFVGEFYSDELHVLYTVFRKDGKLMLTYPRGTVELDFKGKGAFAAEFPIIEIKYQCLQGGCNGFTVTNGRVRDLQFTKVAIVAPGSRATATMGVFLK</sequence>
<protein>
    <submittedName>
        <fullName evidence="3">Serine hydrolase</fullName>
    </submittedName>
</protein>
<gene>
    <name evidence="3" type="ORF">D3872_24025</name>
</gene>
<dbReference type="GO" id="GO:0016787">
    <property type="term" value="F:hydrolase activity"/>
    <property type="evidence" value="ECO:0007669"/>
    <property type="project" value="UniProtKB-KW"/>
</dbReference>
<feature type="chain" id="PRO_5019170036" evidence="1">
    <location>
        <begin position="23"/>
        <end position="586"/>
    </location>
</feature>
<dbReference type="PANTHER" id="PTHR46825:SF9">
    <property type="entry name" value="BETA-LACTAMASE-RELATED DOMAIN-CONTAINING PROTEIN"/>
    <property type="match status" value="1"/>
</dbReference>
<dbReference type="Proteomes" id="UP000284006">
    <property type="component" value="Unassembled WGS sequence"/>
</dbReference>
<dbReference type="SUPFAM" id="SSF56601">
    <property type="entry name" value="beta-lactamase/transpeptidase-like"/>
    <property type="match status" value="1"/>
</dbReference>
<evidence type="ECO:0000313" key="3">
    <source>
        <dbReference type="EMBL" id="RJG08425.1"/>
    </source>
</evidence>
<dbReference type="Pfam" id="PF00144">
    <property type="entry name" value="Beta-lactamase"/>
    <property type="match status" value="1"/>
</dbReference>
<dbReference type="InterPro" id="IPR050491">
    <property type="entry name" value="AmpC-like"/>
</dbReference>
<reference evidence="3 4" key="1">
    <citation type="submission" date="2018-09" db="EMBL/GenBank/DDBJ databases">
        <authorList>
            <person name="Zhu H."/>
        </authorList>
    </citation>
    <scope>NUCLEOTIDE SEQUENCE [LARGE SCALE GENOMIC DNA]</scope>
    <source>
        <strain evidence="3 4">K1S02-61</strain>
    </source>
</reference>